<reference evidence="1" key="1">
    <citation type="submission" date="2018-02" db="EMBL/GenBank/DDBJ databases">
        <title>Rhizophora mucronata_Transcriptome.</title>
        <authorList>
            <person name="Meera S.P."/>
            <person name="Sreeshan A."/>
            <person name="Augustine A."/>
        </authorList>
    </citation>
    <scope>NUCLEOTIDE SEQUENCE</scope>
    <source>
        <tissue evidence="1">Leaf</tissue>
    </source>
</reference>
<name>A0A2P2NEB2_RHIMU</name>
<evidence type="ECO:0000313" key="1">
    <source>
        <dbReference type="EMBL" id="MBX40813.1"/>
    </source>
</evidence>
<sequence>MFQCLFFRHSFPCQCYIAFLCFLFETNGLLSMSDCIFLLCCFLLFFPTSDRLSVYLILGVEYWGFFQY</sequence>
<dbReference type="EMBL" id="GGEC01060329">
    <property type="protein sequence ID" value="MBX40813.1"/>
    <property type="molecule type" value="Transcribed_RNA"/>
</dbReference>
<proteinExistence type="predicted"/>
<accession>A0A2P2NEB2</accession>
<dbReference type="AlphaFoldDB" id="A0A2P2NEB2"/>
<organism evidence="1">
    <name type="scientific">Rhizophora mucronata</name>
    <name type="common">Asiatic mangrove</name>
    <dbReference type="NCBI Taxonomy" id="61149"/>
    <lineage>
        <taxon>Eukaryota</taxon>
        <taxon>Viridiplantae</taxon>
        <taxon>Streptophyta</taxon>
        <taxon>Embryophyta</taxon>
        <taxon>Tracheophyta</taxon>
        <taxon>Spermatophyta</taxon>
        <taxon>Magnoliopsida</taxon>
        <taxon>eudicotyledons</taxon>
        <taxon>Gunneridae</taxon>
        <taxon>Pentapetalae</taxon>
        <taxon>rosids</taxon>
        <taxon>fabids</taxon>
        <taxon>Malpighiales</taxon>
        <taxon>Rhizophoraceae</taxon>
        <taxon>Rhizophora</taxon>
    </lineage>
</organism>
<protein>
    <submittedName>
        <fullName evidence="1">Uncharacterized protein</fullName>
    </submittedName>
</protein>